<dbReference type="Gene3D" id="1.10.3230.30">
    <property type="entry name" value="Phage gp6-like head-tail connector protein"/>
    <property type="match status" value="1"/>
</dbReference>
<dbReference type="RefSeq" id="WP_378552736.1">
    <property type="nucleotide sequence ID" value="NZ_JBHSBA010000014.1"/>
</dbReference>
<accession>A0ABV8LA52</accession>
<protein>
    <submittedName>
        <fullName evidence="1">Head-tail connector protein</fullName>
    </submittedName>
</protein>
<reference evidence="2" key="1">
    <citation type="journal article" date="2019" name="Int. J. Syst. Evol. Microbiol.">
        <title>The Global Catalogue of Microorganisms (GCM) 10K type strain sequencing project: providing services to taxonomists for standard genome sequencing and annotation.</title>
        <authorList>
            <consortium name="The Broad Institute Genomics Platform"/>
            <consortium name="The Broad Institute Genome Sequencing Center for Infectious Disease"/>
            <person name="Wu L."/>
            <person name="Ma J."/>
        </authorList>
    </citation>
    <scope>NUCLEOTIDE SEQUENCE [LARGE SCALE GENOMIC DNA]</scope>
    <source>
        <strain evidence="2">CGMCC 4.7204</strain>
    </source>
</reference>
<sequence>MTAPTYPEACTVAQVKAHLRVTDTTDDDLIAGAVAAVNALVWRWFGTDEIAASGWPVDQAQGAVMLAARVYRRRNSPSGVEALGELGPVYVSRNDPDIAALLGLGAYERPTVA</sequence>
<evidence type="ECO:0000313" key="1">
    <source>
        <dbReference type="EMBL" id="MFC4127388.1"/>
    </source>
</evidence>
<dbReference type="EMBL" id="JBHSBA010000014">
    <property type="protein sequence ID" value="MFC4127388.1"/>
    <property type="molecule type" value="Genomic_DNA"/>
</dbReference>
<comment type="caution">
    <text evidence="1">The sequence shown here is derived from an EMBL/GenBank/DDBJ whole genome shotgun (WGS) entry which is preliminary data.</text>
</comment>
<dbReference type="Proteomes" id="UP001595767">
    <property type="component" value="Unassembled WGS sequence"/>
</dbReference>
<organism evidence="1 2">
    <name type="scientific">Nocardia rhizosphaerae</name>
    <dbReference type="NCBI Taxonomy" id="1691571"/>
    <lineage>
        <taxon>Bacteria</taxon>
        <taxon>Bacillati</taxon>
        <taxon>Actinomycetota</taxon>
        <taxon>Actinomycetes</taxon>
        <taxon>Mycobacteriales</taxon>
        <taxon>Nocardiaceae</taxon>
        <taxon>Nocardia</taxon>
    </lineage>
</organism>
<dbReference type="CDD" id="cd08054">
    <property type="entry name" value="gp6"/>
    <property type="match status" value="1"/>
</dbReference>
<keyword evidence="2" id="KW-1185">Reference proteome</keyword>
<evidence type="ECO:0000313" key="2">
    <source>
        <dbReference type="Proteomes" id="UP001595767"/>
    </source>
</evidence>
<gene>
    <name evidence="1" type="ORF">ACFOW8_20880</name>
</gene>
<proteinExistence type="predicted"/>
<name>A0ABV8LA52_9NOCA</name>